<feature type="domain" description="Glycosyl transferase family 1" evidence="2">
    <location>
        <begin position="546"/>
        <end position="682"/>
    </location>
</feature>
<sequence>MSTAVVYGDINPGIIDGSSVWLVSITEVLSGIFDDVYLQLKTKPVNRRLLSRIESIPNIHVREYAVVDVADESAYRELSPPEAAKVLRDLVREVNPDVVVVRGLAACFESARVAEVSRVLWAYVTDLPYPVTKTSKVNLGRLRTIAQRARRMFAQTESTRSYLEQIIGQAAGKTLLMPPMIPPEAYARRSEAPRLDGATPLEAVYAGKLAKDWCVEEMLDLPAALRARNVDCRLTVLGDKFQREKSDPDFVQRLREKLESLTNDPQSGVRWVGGVPRDEVFRYFEVADVGVGWRTAALNSSTEISTKLLEYSAAGLIPIVNRTADNCGYLGTDYPFFVDADVDIEEIAQNIEDNLDKFESARRAAAQLAQRFSMEAAETRLRREFTRAGVLVPAGRVEVTGGEPEPVKLLVASHDFKFMGELMESLRGDRRFELKVDAWTSLRDHDEARSEELAQWADVIFCEWAGPSVGWFAKHKRKHTRLVTRLHGFELRGPWIREVAGDAVDHIVFVSEFYQAKAVTTLGLDPGRTSVITNVIDWIDFDRPKLAGAEFRLGMIGMVPFGKRPDRALDVLEKLLEHDDRFSLHIKGQNPWNYPYHWKDPYQKQAYLEFYRRIADSEVLSSRVAFDPFSPAVASWFRKIGFILSPSHNETFHLAVAEGMASRAVPMIWEREGAVEIFSDAHVRGGTDQVIEAILAIQRSGSVKDLGERAREYAARWDQMKVYDQWANVLTP</sequence>
<gene>
    <name evidence="3" type="ORF">JDV75_10305</name>
</gene>
<dbReference type="Proteomes" id="UP000645966">
    <property type="component" value="Unassembled WGS sequence"/>
</dbReference>
<proteinExistence type="predicted"/>
<dbReference type="SUPFAM" id="SSF53756">
    <property type="entry name" value="UDP-Glycosyltransferase/glycogen phosphorylase"/>
    <property type="match status" value="2"/>
</dbReference>
<name>A0A934M5H6_9CORY</name>
<accession>A0A934M5H6</accession>
<dbReference type="EMBL" id="JAEIOS010000015">
    <property type="protein sequence ID" value="MBI8990141.1"/>
    <property type="molecule type" value="Genomic_DNA"/>
</dbReference>
<evidence type="ECO:0000313" key="3">
    <source>
        <dbReference type="EMBL" id="MBI8990141.1"/>
    </source>
</evidence>
<dbReference type="PANTHER" id="PTHR12526">
    <property type="entry name" value="GLYCOSYLTRANSFERASE"/>
    <property type="match status" value="1"/>
</dbReference>
<dbReference type="InterPro" id="IPR001296">
    <property type="entry name" value="Glyco_trans_1"/>
</dbReference>
<keyword evidence="1" id="KW-0808">Transferase</keyword>
<dbReference type="CDD" id="cd03801">
    <property type="entry name" value="GT4_PimA-like"/>
    <property type="match status" value="2"/>
</dbReference>
<dbReference type="Gene3D" id="3.40.50.2000">
    <property type="entry name" value="Glycogen Phosphorylase B"/>
    <property type="match status" value="4"/>
</dbReference>
<reference evidence="3" key="1">
    <citation type="submission" date="2020-12" db="EMBL/GenBank/DDBJ databases">
        <title>Genome public.</title>
        <authorList>
            <person name="Sun Q."/>
        </authorList>
    </citation>
    <scope>NUCLEOTIDE SEQUENCE</scope>
    <source>
        <strain evidence="3">CCM 8863</strain>
    </source>
</reference>
<comment type="caution">
    <text evidence="3">The sequence shown here is derived from an EMBL/GenBank/DDBJ whole genome shotgun (WGS) entry which is preliminary data.</text>
</comment>
<dbReference type="AlphaFoldDB" id="A0A934M5H6"/>
<evidence type="ECO:0000259" key="2">
    <source>
        <dbReference type="Pfam" id="PF00534"/>
    </source>
</evidence>
<evidence type="ECO:0000313" key="4">
    <source>
        <dbReference type="Proteomes" id="UP000645966"/>
    </source>
</evidence>
<dbReference type="GO" id="GO:0016757">
    <property type="term" value="F:glycosyltransferase activity"/>
    <property type="evidence" value="ECO:0007669"/>
    <property type="project" value="InterPro"/>
</dbReference>
<evidence type="ECO:0000256" key="1">
    <source>
        <dbReference type="ARBA" id="ARBA00022679"/>
    </source>
</evidence>
<dbReference type="RefSeq" id="WP_198739163.1">
    <property type="nucleotide sequence ID" value="NZ_JAEIOS010000015.1"/>
</dbReference>
<organism evidence="3 4">
    <name type="scientific">Corynebacterium meridianum</name>
    <dbReference type="NCBI Taxonomy" id="2765363"/>
    <lineage>
        <taxon>Bacteria</taxon>
        <taxon>Bacillati</taxon>
        <taxon>Actinomycetota</taxon>
        <taxon>Actinomycetes</taxon>
        <taxon>Mycobacteriales</taxon>
        <taxon>Corynebacteriaceae</taxon>
        <taxon>Corynebacterium</taxon>
    </lineage>
</organism>
<dbReference type="PANTHER" id="PTHR12526:SF630">
    <property type="entry name" value="GLYCOSYLTRANSFERASE"/>
    <property type="match status" value="1"/>
</dbReference>
<dbReference type="Pfam" id="PF00534">
    <property type="entry name" value="Glycos_transf_1"/>
    <property type="match status" value="1"/>
</dbReference>
<protein>
    <submittedName>
        <fullName evidence="3">Glycosyltransferase family 4 protein</fullName>
    </submittedName>
</protein>
<keyword evidence="4" id="KW-1185">Reference proteome</keyword>